<evidence type="ECO:0000313" key="12">
    <source>
        <dbReference type="EMBL" id="SLN47073.1"/>
    </source>
</evidence>
<feature type="transmembrane region" description="Helical" evidence="9">
    <location>
        <begin position="67"/>
        <end position="85"/>
    </location>
</feature>
<reference evidence="12 13" key="1">
    <citation type="submission" date="2017-03" db="EMBL/GenBank/DDBJ databases">
        <authorList>
            <person name="Afonso C.L."/>
            <person name="Miller P.J."/>
            <person name="Scott M.A."/>
            <person name="Spackman E."/>
            <person name="Goraichik I."/>
            <person name="Dimitrov K.M."/>
            <person name="Suarez D.L."/>
            <person name="Swayne D.E."/>
        </authorList>
    </citation>
    <scope>NUCLEOTIDE SEQUENCE [LARGE SCALE GENOMIC DNA]</scope>
    <source>
        <strain evidence="12 13">CECT 7971</strain>
    </source>
</reference>
<dbReference type="SMART" id="SM00382">
    <property type="entry name" value="AAA"/>
    <property type="match status" value="1"/>
</dbReference>
<evidence type="ECO:0000256" key="6">
    <source>
        <dbReference type="ARBA" id="ARBA00022840"/>
    </source>
</evidence>
<dbReference type="PROSITE" id="PS00211">
    <property type="entry name" value="ABC_TRANSPORTER_1"/>
    <property type="match status" value="1"/>
</dbReference>
<proteinExistence type="predicted"/>
<evidence type="ECO:0000256" key="9">
    <source>
        <dbReference type="SAM" id="Phobius"/>
    </source>
</evidence>
<dbReference type="EC" id="3.6.3.-" evidence="12"/>
<keyword evidence="6 12" id="KW-0067">ATP-binding</keyword>
<dbReference type="InterPro" id="IPR036640">
    <property type="entry name" value="ABC1_TM_sf"/>
</dbReference>
<dbReference type="InterPro" id="IPR003593">
    <property type="entry name" value="AAA+_ATPase"/>
</dbReference>
<evidence type="ECO:0000313" key="13">
    <source>
        <dbReference type="Proteomes" id="UP000193307"/>
    </source>
</evidence>
<dbReference type="InterPro" id="IPR027417">
    <property type="entry name" value="P-loop_NTPase"/>
</dbReference>
<feature type="domain" description="ABC transmembrane type-1" evidence="11">
    <location>
        <begin position="32"/>
        <end position="314"/>
    </location>
</feature>
<dbReference type="PROSITE" id="PS50929">
    <property type="entry name" value="ABC_TM1F"/>
    <property type="match status" value="1"/>
</dbReference>
<evidence type="ECO:0000259" key="11">
    <source>
        <dbReference type="PROSITE" id="PS50929"/>
    </source>
</evidence>
<dbReference type="InterPro" id="IPR011527">
    <property type="entry name" value="ABC1_TM_dom"/>
</dbReference>
<evidence type="ECO:0000256" key="2">
    <source>
        <dbReference type="ARBA" id="ARBA00022448"/>
    </source>
</evidence>
<keyword evidence="5" id="KW-0547">Nucleotide-binding</keyword>
<evidence type="ECO:0000256" key="5">
    <source>
        <dbReference type="ARBA" id="ARBA00022741"/>
    </source>
</evidence>
<dbReference type="GO" id="GO:0005886">
    <property type="term" value="C:plasma membrane"/>
    <property type="evidence" value="ECO:0007669"/>
    <property type="project" value="UniProtKB-SubCell"/>
</dbReference>
<comment type="subcellular location">
    <subcellularLocation>
        <location evidence="1">Cell membrane</location>
        <topology evidence="1">Multi-pass membrane protein</topology>
    </subcellularLocation>
</comment>
<dbReference type="InterPro" id="IPR017871">
    <property type="entry name" value="ABC_transporter-like_CS"/>
</dbReference>
<dbReference type="SUPFAM" id="SSF90123">
    <property type="entry name" value="ABC transporter transmembrane region"/>
    <property type="match status" value="1"/>
</dbReference>
<evidence type="ECO:0000256" key="4">
    <source>
        <dbReference type="ARBA" id="ARBA00022692"/>
    </source>
</evidence>
<organism evidence="12 13">
    <name type="scientific">Pacificibacter marinus</name>
    <dbReference type="NCBI Taxonomy" id="658057"/>
    <lineage>
        <taxon>Bacteria</taxon>
        <taxon>Pseudomonadati</taxon>
        <taxon>Pseudomonadota</taxon>
        <taxon>Alphaproteobacteria</taxon>
        <taxon>Rhodobacterales</taxon>
        <taxon>Roseobacteraceae</taxon>
        <taxon>Pacificibacter</taxon>
    </lineage>
</organism>
<dbReference type="STRING" id="658057.SAMN04488032_10518"/>
<dbReference type="InterPro" id="IPR003439">
    <property type="entry name" value="ABC_transporter-like_ATP-bd"/>
</dbReference>
<evidence type="ECO:0000256" key="3">
    <source>
        <dbReference type="ARBA" id="ARBA00022475"/>
    </source>
</evidence>
<dbReference type="Gene3D" id="3.40.50.300">
    <property type="entry name" value="P-loop containing nucleotide triphosphate hydrolases"/>
    <property type="match status" value="1"/>
</dbReference>
<dbReference type="AlphaFoldDB" id="A0A1Y5SS55"/>
<sequence length="635" mass="68995">MSDKIQRQPKSSKTLMSWFWGGYLRQSMPTLLAAFCFMAAEGMMLGALSYLIKPMFDTILTTENTSSTVWVAFAIFGVFVVRALSSFAQRVLMSMAQQRTSARVQIALIKHVLTLDGPFFHKYPPGVLIERTRGDSQQISSLWGQLFTSLGRDIIGLLSLLAVAFYTDWLWTLIVLSAVPLLVWPISRLQKLVRRTSYSARETSSLVSNRLDEVYHGSTSIKLSGTEERETQRFGATINNYVRTELRAVRGQAAMPALIDLVAGFGFCGVLYYGGSEIVAGEKSVGEFMSFFTAIGMLIDPARRLGMAAGTWQQAMAPIERLHEVFMQKPTIKDPKKPVKLACQAAQADIALNDVVFSYTDAPVLRGASFTAKAGETTALVGASGAGKSTVFSLLTRLADAKSGDLTLGGVALHDLALSDLRGLYSVVSQDALLFDETIRDNITMGQKVSDAALKAAMDTAHVSDFVNSLDQGLDTLAGPRGSALSGGQRQRVAIARAVLRDRPILLLDEATSALDAQSEKIVQEALEKLSKGRTTLVIAHRLSTIRSAHKIVVMDKGRVVDQGTHEELLERGGLYADLYRLQYSDGKTITDSHGVAARDARPSDSAQVATDSTPLGAASRFFGNVRSLFGRKAD</sequence>
<evidence type="ECO:0000256" key="8">
    <source>
        <dbReference type="ARBA" id="ARBA00023136"/>
    </source>
</evidence>
<keyword evidence="8 9" id="KW-0472">Membrane</keyword>
<dbReference type="GO" id="GO:0015421">
    <property type="term" value="F:ABC-type oligopeptide transporter activity"/>
    <property type="evidence" value="ECO:0007669"/>
    <property type="project" value="TreeGrafter"/>
</dbReference>
<keyword evidence="4 9" id="KW-0812">Transmembrane</keyword>
<protein>
    <submittedName>
        <fullName evidence="12">Lipid A export ATP-binding/permease protein MsbA</fullName>
        <ecNumber evidence="12">3.6.3.-</ecNumber>
    </submittedName>
</protein>
<gene>
    <name evidence="12" type="primary">msbA</name>
    <name evidence="12" type="ORF">PAM7971_02307</name>
</gene>
<evidence type="ECO:0000256" key="7">
    <source>
        <dbReference type="ARBA" id="ARBA00022989"/>
    </source>
</evidence>
<keyword evidence="2" id="KW-0813">Transport</keyword>
<dbReference type="PANTHER" id="PTHR43394">
    <property type="entry name" value="ATP-DEPENDENT PERMEASE MDL1, MITOCHONDRIAL"/>
    <property type="match status" value="1"/>
</dbReference>
<dbReference type="InterPro" id="IPR039421">
    <property type="entry name" value="Type_1_exporter"/>
</dbReference>
<dbReference type="GO" id="GO:0016887">
    <property type="term" value="F:ATP hydrolysis activity"/>
    <property type="evidence" value="ECO:0007669"/>
    <property type="project" value="InterPro"/>
</dbReference>
<keyword evidence="12" id="KW-0378">Hydrolase</keyword>
<dbReference type="PANTHER" id="PTHR43394:SF1">
    <property type="entry name" value="ATP-BINDING CASSETTE SUB-FAMILY B MEMBER 10, MITOCHONDRIAL"/>
    <property type="match status" value="1"/>
</dbReference>
<evidence type="ECO:0000259" key="10">
    <source>
        <dbReference type="PROSITE" id="PS50893"/>
    </source>
</evidence>
<keyword evidence="13" id="KW-1185">Reference proteome</keyword>
<dbReference type="CDD" id="cd18552">
    <property type="entry name" value="ABC_6TM_MsbA_like"/>
    <property type="match status" value="1"/>
</dbReference>
<dbReference type="PROSITE" id="PS50893">
    <property type="entry name" value="ABC_TRANSPORTER_2"/>
    <property type="match status" value="1"/>
</dbReference>
<feature type="domain" description="ABC transporter" evidence="10">
    <location>
        <begin position="350"/>
        <end position="582"/>
    </location>
</feature>
<dbReference type="Gene3D" id="1.20.1560.10">
    <property type="entry name" value="ABC transporter type 1, transmembrane domain"/>
    <property type="match status" value="1"/>
</dbReference>
<dbReference type="FunFam" id="3.40.50.300:FF:000221">
    <property type="entry name" value="Multidrug ABC transporter ATP-binding protein"/>
    <property type="match status" value="1"/>
</dbReference>
<dbReference type="Pfam" id="PF00005">
    <property type="entry name" value="ABC_tran"/>
    <property type="match status" value="1"/>
</dbReference>
<name>A0A1Y5SS55_9RHOB</name>
<evidence type="ECO:0000256" key="1">
    <source>
        <dbReference type="ARBA" id="ARBA00004651"/>
    </source>
</evidence>
<dbReference type="SUPFAM" id="SSF52540">
    <property type="entry name" value="P-loop containing nucleoside triphosphate hydrolases"/>
    <property type="match status" value="1"/>
</dbReference>
<dbReference type="EMBL" id="FWFW01000006">
    <property type="protein sequence ID" value="SLN47073.1"/>
    <property type="molecule type" value="Genomic_DNA"/>
</dbReference>
<keyword evidence="7 9" id="KW-1133">Transmembrane helix</keyword>
<accession>A0A1Y5SS55</accession>
<dbReference type="GO" id="GO:0005524">
    <property type="term" value="F:ATP binding"/>
    <property type="evidence" value="ECO:0007669"/>
    <property type="project" value="UniProtKB-KW"/>
</dbReference>
<dbReference type="Proteomes" id="UP000193307">
    <property type="component" value="Unassembled WGS sequence"/>
</dbReference>
<feature type="transmembrane region" description="Helical" evidence="9">
    <location>
        <begin position="31"/>
        <end position="52"/>
    </location>
</feature>
<dbReference type="Pfam" id="PF00664">
    <property type="entry name" value="ABC_membrane"/>
    <property type="match status" value="1"/>
</dbReference>
<keyword evidence="3" id="KW-1003">Cell membrane</keyword>